<sequence>MEQPMANDIHVNYSSNNSLVSKIKPPTALGASLKLTPSNSPVVKPATRPAHKPSHHSTLSLQTVIGTTTSNPNGFSFHEPTKTFALCAGSATILAEVDGDLNVSQRFFRARPTAAPVNPVQSFYNTSTPPTTPDTRTRSFQPMGRQPNIHGALYASSPNAEWAETNGSRTWSSRERIKAVTCVSISPNGRYLATGYSPRVLIFSTAKDAPLDTPLSIMTDHSFGIRSLAFSPTSQYLATLGDINDGFLFIWAVNLKNGAAKLHSINKCTSFVRGICWMGNSLVTVGIRHVKVWRLTDPTPTSPSKQQRFTLDSPVPASSSTSPKALAGRNCLLGSLGDTTFNCISSISDNQAIICSDTGMICLLDDTSGSQKLHFIKSVSFGISSIAVDHESRTVWLGGHGRIIQKSSIEELKSMVSQSPTHSDHDEGYSSGPKTKRPAIVSMGIFATHVVTVDSTRAIRVCPLDCLDQDNVDTLAEISMPAHRDAVLGIGVLNTPNMHEADFFTWSSGGTVNFWNLQGKCRATRKVKLDQLPGNDDNKNELKIVRTSENMTMFISGDKYGVIRLITGKLWKCATEVRAHGGEVTDIAVQENASIHMVATCGRDRMVQLFRITGDSLDLIQTMDEHVGAVGRLLLLNDGEKLLSCSADRTVIVRDRVTREADGDTTVAFSLSKILTLKASPVSMTLHPESADTLILSTIDRHIHRFDLASGRQMHSFRASDPETNDTVVVSSLTIDSEVPEQSPPLLVGVSTTDKSIRVYDFDRDVLLTREFGHTEGVTDIVLIEAKLTDAKEKGKKTLISTGLDGIIMIWDLSIQQQQPVQEIQPVAPVRAEDAPPAKELTAVKPPLRRILSKTELAGYQRLDAYSSSPTTSREQSPPRIRRKSSRYTLNPSISKSGCSTPIVSTPPLPPPRRSSIILSDAKSRRSPSPPSPKPHPSKILASKLSNSSLRHPPLDFRSRIKPNGATQTNNANATHSPSPSPSQPSEFGSLNTSTEQVCRTLRTYRKKLSGSTDHLHAATELERELDLTIRALGERSKRIQVNENSLLENNNHGKAGRVIRTPLAVKSQKLARRVPSTPNLSRSINGGSLYRTHSLDPDGEG</sequence>
<dbReference type="PANTHER" id="PTHR45589">
    <property type="entry name" value="WD REPEAT DOMAIN 62, ISOFORM G"/>
    <property type="match status" value="1"/>
</dbReference>
<dbReference type="PANTHER" id="PTHR45589:SF1">
    <property type="entry name" value="WD REPEAT DOMAIN 62, ISOFORM G"/>
    <property type="match status" value="1"/>
</dbReference>
<feature type="compositionally biased region" description="Polar residues" evidence="1">
    <location>
        <begin position="887"/>
        <end position="899"/>
    </location>
</feature>
<protein>
    <submittedName>
        <fullName evidence="2">Uncharacterized protein</fullName>
    </submittedName>
</protein>
<feature type="region of interest" description="Disordered" evidence="1">
    <location>
        <begin position="1070"/>
        <end position="1102"/>
    </location>
</feature>
<dbReference type="Proteomes" id="UP000242814">
    <property type="component" value="Unassembled WGS sequence"/>
</dbReference>
<reference evidence="2 3" key="1">
    <citation type="submission" date="2016-06" db="EMBL/GenBank/DDBJ databases">
        <authorList>
            <person name="Kjaerup R.B."/>
            <person name="Dalgaard T.S."/>
            <person name="Juul-Madsen H.R."/>
        </authorList>
    </citation>
    <scope>NUCLEOTIDE SEQUENCE [LARGE SCALE GENOMIC DNA]</scope>
    <source>
        <strain evidence="2 3">Pb300</strain>
    </source>
</reference>
<dbReference type="Gene3D" id="2.130.10.10">
    <property type="entry name" value="YVTN repeat-like/Quinoprotein amine dehydrogenase"/>
    <property type="match status" value="3"/>
</dbReference>
<evidence type="ECO:0000256" key="1">
    <source>
        <dbReference type="SAM" id="MobiDB-lite"/>
    </source>
</evidence>
<dbReference type="AlphaFoldDB" id="A0A1D2JKJ6"/>
<evidence type="ECO:0000313" key="3">
    <source>
        <dbReference type="Proteomes" id="UP000242814"/>
    </source>
</evidence>
<dbReference type="SUPFAM" id="SSF50978">
    <property type="entry name" value="WD40 repeat-like"/>
    <property type="match status" value="2"/>
</dbReference>
<dbReference type="InterPro" id="IPR015943">
    <property type="entry name" value="WD40/YVTN_repeat-like_dom_sf"/>
</dbReference>
<dbReference type="VEuPathDB" id="FungiDB:PABG_05225"/>
<organism evidence="2 3">
    <name type="scientific">Paracoccidioides brasiliensis</name>
    <dbReference type="NCBI Taxonomy" id="121759"/>
    <lineage>
        <taxon>Eukaryota</taxon>
        <taxon>Fungi</taxon>
        <taxon>Dikarya</taxon>
        <taxon>Ascomycota</taxon>
        <taxon>Pezizomycotina</taxon>
        <taxon>Eurotiomycetes</taxon>
        <taxon>Eurotiomycetidae</taxon>
        <taxon>Onygenales</taxon>
        <taxon>Ajellomycetaceae</taxon>
        <taxon>Paracoccidioides</taxon>
    </lineage>
</organism>
<gene>
    <name evidence="2" type="ORF">ACO22_01797</name>
</gene>
<dbReference type="SMART" id="SM00320">
    <property type="entry name" value="WD40"/>
    <property type="match status" value="7"/>
</dbReference>
<dbReference type="InterPro" id="IPR036322">
    <property type="entry name" value="WD40_repeat_dom_sf"/>
</dbReference>
<dbReference type="InterPro" id="IPR001680">
    <property type="entry name" value="WD40_rpt"/>
</dbReference>
<proteinExistence type="predicted"/>
<feature type="region of interest" description="Disordered" evidence="1">
    <location>
        <begin position="119"/>
        <end position="147"/>
    </location>
</feature>
<accession>A0A1D2JKJ6</accession>
<dbReference type="InterPro" id="IPR052779">
    <property type="entry name" value="WDR62"/>
</dbReference>
<name>A0A1D2JKJ6_PARBR</name>
<comment type="caution">
    <text evidence="2">The sequence shown here is derived from an EMBL/GenBank/DDBJ whole genome shotgun (WGS) entry which is preliminary data.</text>
</comment>
<dbReference type="EMBL" id="LZYO01000048">
    <property type="protein sequence ID" value="ODH39751.1"/>
    <property type="molecule type" value="Genomic_DNA"/>
</dbReference>
<dbReference type="VEuPathDB" id="FungiDB:PADG_07043"/>
<feature type="region of interest" description="Disordered" evidence="1">
    <location>
        <begin position="31"/>
        <end position="58"/>
    </location>
</feature>
<feature type="compositionally biased region" description="Low complexity" evidence="1">
    <location>
        <begin position="966"/>
        <end position="978"/>
    </location>
</feature>
<dbReference type="Pfam" id="PF00400">
    <property type="entry name" value="WD40"/>
    <property type="match status" value="4"/>
</dbReference>
<feature type="compositionally biased region" description="Polar residues" evidence="1">
    <location>
        <begin position="1077"/>
        <end position="1087"/>
    </location>
</feature>
<feature type="region of interest" description="Disordered" evidence="1">
    <location>
        <begin position="415"/>
        <end position="434"/>
    </location>
</feature>
<feature type="region of interest" description="Disordered" evidence="1">
    <location>
        <begin position="862"/>
        <end position="995"/>
    </location>
</feature>
<feature type="region of interest" description="Disordered" evidence="1">
    <location>
        <begin position="298"/>
        <end position="322"/>
    </location>
</feature>
<evidence type="ECO:0000313" key="2">
    <source>
        <dbReference type="EMBL" id="ODH39751.1"/>
    </source>
</evidence>
<feature type="compositionally biased region" description="Polar residues" evidence="1">
    <location>
        <begin position="866"/>
        <end position="876"/>
    </location>
</feature>